<dbReference type="Proteomes" id="UP000242427">
    <property type="component" value="Unassembled WGS sequence"/>
</dbReference>
<dbReference type="EMBL" id="PXWG01000003">
    <property type="protein sequence ID" value="PSJ30207.1"/>
    <property type="molecule type" value="Genomic_DNA"/>
</dbReference>
<evidence type="ECO:0000256" key="1">
    <source>
        <dbReference type="SAM" id="Phobius"/>
    </source>
</evidence>
<dbReference type="AlphaFoldDB" id="A0A9X7JUQ9"/>
<dbReference type="Pfam" id="PF09489">
    <property type="entry name" value="CbtB"/>
    <property type="match status" value="1"/>
</dbReference>
<evidence type="ECO:0000313" key="3">
    <source>
        <dbReference type="Proteomes" id="UP000242427"/>
    </source>
</evidence>
<keyword evidence="1" id="KW-1133">Transmembrane helix</keyword>
<sequence length="75" mass="7849">MAQSTAPAPAASTAIPAVAPISLKEIAPWALFAGILMLVLLYFVGAEQGATSVISGENVHEWVHDGRHLLGFPCH</sequence>
<reference evidence="2 3" key="1">
    <citation type="submission" date="2018-03" db="EMBL/GenBank/DDBJ databases">
        <title>Chitinolytic properties of Streptosporangium nondiastaticum TBG75A20.</title>
        <authorList>
            <person name="Gayathri V."/>
            <person name="Shiburaj S."/>
        </authorList>
    </citation>
    <scope>NUCLEOTIDE SEQUENCE [LARGE SCALE GENOMIC DNA]</scope>
    <source>
        <strain evidence="2 3">TBG75A20</strain>
    </source>
</reference>
<dbReference type="InterPro" id="IPR012667">
    <property type="entry name" value="CbtB_put"/>
</dbReference>
<comment type="caution">
    <text evidence="2">The sequence shown here is derived from an EMBL/GenBank/DDBJ whole genome shotgun (WGS) entry which is preliminary data.</text>
</comment>
<keyword evidence="3" id="KW-1185">Reference proteome</keyword>
<organism evidence="2 3">
    <name type="scientific">Streptosporangium nondiastaticum</name>
    <dbReference type="NCBI Taxonomy" id="35764"/>
    <lineage>
        <taxon>Bacteria</taxon>
        <taxon>Bacillati</taxon>
        <taxon>Actinomycetota</taxon>
        <taxon>Actinomycetes</taxon>
        <taxon>Streptosporangiales</taxon>
        <taxon>Streptosporangiaceae</taxon>
        <taxon>Streptosporangium</taxon>
    </lineage>
</organism>
<feature type="transmembrane region" description="Helical" evidence="1">
    <location>
        <begin position="26"/>
        <end position="45"/>
    </location>
</feature>
<keyword evidence="1" id="KW-0812">Transmembrane</keyword>
<proteinExistence type="predicted"/>
<protein>
    <submittedName>
        <fullName evidence="2">Cobalt transporter</fullName>
    </submittedName>
</protein>
<dbReference type="RefSeq" id="WP_106674157.1">
    <property type="nucleotide sequence ID" value="NZ_PXWG01000003.1"/>
</dbReference>
<accession>A0A9X7JUQ9</accession>
<gene>
    <name evidence="2" type="ORF">B7P34_02850</name>
</gene>
<dbReference type="OrthoDB" id="122519at2"/>
<name>A0A9X7JUQ9_9ACTN</name>
<evidence type="ECO:0000313" key="2">
    <source>
        <dbReference type="EMBL" id="PSJ30207.1"/>
    </source>
</evidence>
<keyword evidence="1" id="KW-0472">Membrane</keyword>